<dbReference type="RefSeq" id="WP_073308105.1">
    <property type="nucleotide sequence ID" value="NZ_FQZI01000001.1"/>
</dbReference>
<dbReference type="STRING" id="415425.SAMN05444363_0411"/>
<gene>
    <name evidence="1" type="ORF">SAMN05444363_0411</name>
</gene>
<dbReference type="InterPro" id="IPR038765">
    <property type="entry name" value="Papain-like_cys_pep_sf"/>
</dbReference>
<evidence type="ECO:0000313" key="2">
    <source>
        <dbReference type="Proteomes" id="UP000184488"/>
    </source>
</evidence>
<sequence length="197" mass="21919">MKTKRIIILGLITGLLFLTQSCCKPGLIGSVNNTLRPQETNNWCWAATTQMIAQNEGVSKTQCELANHRFGKTNCCNDEPTDNTCRKTNDCNSPGWLELDYCGLKFSESATALSWDELKKSIYCSKDVLGFAYGQSGVVGHVVAVKGYVTVNGTNYVVLNDPWGPCVGQERLITYEEYVDPTGAKTHWNTWYNISKK</sequence>
<accession>A0A1M6AUK9</accession>
<proteinExistence type="predicted"/>
<evidence type="ECO:0008006" key="3">
    <source>
        <dbReference type="Google" id="ProtNLM"/>
    </source>
</evidence>
<dbReference type="PROSITE" id="PS51257">
    <property type="entry name" value="PROKAR_LIPOPROTEIN"/>
    <property type="match status" value="1"/>
</dbReference>
<reference evidence="2" key="1">
    <citation type="submission" date="2016-11" db="EMBL/GenBank/DDBJ databases">
        <authorList>
            <person name="Varghese N."/>
            <person name="Submissions S."/>
        </authorList>
    </citation>
    <scope>NUCLEOTIDE SEQUENCE [LARGE SCALE GENOMIC DNA]</scope>
    <source>
        <strain evidence="2">DSM 18829</strain>
    </source>
</reference>
<organism evidence="1 2">
    <name type="scientific">Flavobacterium terrae</name>
    <dbReference type="NCBI Taxonomy" id="415425"/>
    <lineage>
        <taxon>Bacteria</taxon>
        <taxon>Pseudomonadati</taxon>
        <taxon>Bacteroidota</taxon>
        <taxon>Flavobacteriia</taxon>
        <taxon>Flavobacteriales</taxon>
        <taxon>Flavobacteriaceae</taxon>
        <taxon>Flavobacterium</taxon>
    </lineage>
</organism>
<keyword evidence="2" id="KW-1185">Reference proteome</keyword>
<dbReference type="EMBL" id="FQZI01000001">
    <property type="protein sequence ID" value="SHI40156.1"/>
    <property type="molecule type" value="Genomic_DNA"/>
</dbReference>
<dbReference type="Proteomes" id="UP000184488">
    <property type="component" value="Unassembled WGS sequence"/>
</dbReference>
<name>A0A1M6AUK9_9FLAO</name>
<dbReference type="AlphaFoldDB" id="A0A1M6AUK9"/>
<dbReference type="SUPFAM" id="SSF54001">
    <property type="entry name" value="Cysteine proteinases"/>
    <property type="match status" value="1"/>
</dbReference>
<evidence type="ECO:0000313" key="1">
    <source>
        <dbReference type="EMBL" id="SHI40156.1"/>
    </source>
</evidence>
<protein>
    <recommendedName>
        <fullName evidence="3">Papain-like cysteine protease AvrRpt2</fullName>
    </recommendedName>
</protein>
<dbReference type="OrthoDB" id="5148996at2"/>